<dbReference type="PANTHER" id="PTHR35596:SF1">
    <property type="entry name" value="MICROBIAL-TYPE PARG CATALYTIC DOMAIN-CONTAINING PROTEIN"/>
    <property type="match status" value="1"/>
</dbReference>
<dbReference type="EMBL" id="JBBUKT010000005">
    <property type="protein sequence ID" value="MEK7951766.1"/>
    <property type="molecule type" value="Genomic_DNA"/>
</dbReference>
<gene>
    <name evidence="2" type="ORF">WKV53_14710</name>
</gene>
<feature type="domain" description="Microbial-type PARG catalytic" evidence="1">
    <location>
        <begin position="7"/>
        <end position="158"/>
    </location>
</feature>
<dbReference type="InterPro" id="IPR012664">
    <property type="entry name" value="CHP02452"/>
</dbReference>
<protein>
    <submittedName>
        <fullName evidence="2">TIGR02452 family protein</fullName>
    </submittedName>
</protein>
<dbReference type="InterPro" id="IPR019261">
    <property type="entry name" value="PARG_cat_microbial"/>
</dbReference>
<proteinExistence type="predicted"/>
<dbReference type="PIRSF" id="PIRSF014899">
    <property type="entry name" value="UCP014899"/>
    <property type="match status" value="1"/>
</dbReference>
<accession>A0ABU9AXA4</accession>
<dbReference type="Proteomes" id="UP001371305">
    <property type="component" value="Unassembled WGS sequence"/>
</dbReference>
<evidence type="ECO:0000313" key="2">
    <source>
        <dbReference type="EMBL" id="MEK7951766.1"/>
    </source>
</evidence>
<dbReference type="InterPro" id="IPR043472">
    <property type="entry name" value="Macro_dom-like"/>
</dbReference>
<evidence type="ECO:0000259" key="1">
    <source>
        <dbReference type="Pfam" id="PF10021"/>
    </source>
</evidence>
<evidence type="ECO:0000313" key="3">
    <source>
        <dbReference type="Proteomes" id="UP001371305"/>
    </source>
</evidence>
<dbReference type="Gene3D" id="3.40.220.10">
    <property type="entry name" value="Leucine Aminopeptidase, subunit E, domain 1"/>
    <property type="match status" value="1"/>
</dbReference>
<keyword evidence="3" id="KW-1185">Reference proteome</keyword>
<dbReference type="SUPFAM" id="SSF52949">
    <property type="entry name" value="Macro domain-like"/>
    <property type="match status" value="1"/>
</dbReference>
<organism evidence="2 3">
    <name type="scientific">Luteolibacter soli</name>
    <dbReference type="NCBI Taxonomy" id="3135280"/>
    <lineage>
        <taxon>Bacteria</taxon>
        <taxon>Pseudomonadati</taxon>
        <taxon>Verrucomicrobiota</taxon>
        <taxon>Verrucomicrobiia</taxon>
        <taxon>Verrucomicrobiales</taxon>
        <taxon>Verrucomicrobiaceae</taxon>
        <taxon>Luteolibacter</taxon>
    </lineage>
</organism>
<dbReference type="Pfam" id="PF10021">
    <property type="entry name" value="PARG_cat_microb"/>
    <property type="match status" value="1"/>
</dbReference>
<dbReference type="PANTHER" id="PTHR35596">
    <property type="entry name" value="DUF2263 DOMAIN-CONTAINING PROTEIN"/>
    <property type="match status" value="1"/>
</dbReference>
<comment type="caution">
    <text evidence="2">The sequence shown here is derived from an EMBL/GenBank/DDBJ whole genome shotgun (WGS) entry which is preliminary data.</text>
</comment>
<dbReference type="RefSeq" id="WP_341405489.1">
    <property type="nucleotide sequence ID" value="NZ_JBBUKT010000005.1"/>
</dbReference>
<sequence>MSLKGKAQEVLAILEKGGFTNAAGEWVEIRKEIEEAVSGTCLYRPGDAGRLTAAAAGGEAGAAARPVIEVTAETTQIAAARLWREGVEQLVLLNFASARNPGGGFINGAKAQEEDLARCSALYACLHPQVEYYERNRSQDSMLYTDHILYSPRVPWFRTRSRDEPGEVFLASVITAPAPNAGQALLRGDTLEEIEEALVRRAGMVLGVARDQGHRELLLGAWGCGVFRNDPGMVAGAFKRWLDGPVFAGAFDRVVFAVYDPTEDQGIYRAFQEVLGR</sequence>
<reference evidence="2 3" key="1">
    <citation type="submission" date="2024-04" db="EMBL/GenBank/DDBJ databases">
        <title>Luteolibacter sp. isolated from soil.</title>
        <authorList>
            <person name="An J."/>
        </authorList>
    </citation>
    <scope>NUCLEOTIDE SEQUENCE [LARGE SCALE GENOMIC DNA]</scope>
    <source>
        <strain evidence="2 3">Y139</strain>
    </source>
</reference>
<dbReference type="NCBIfam" id="TIGR02452">
    <property type="entry name" value="TIGR02452 family protein"/>
    <property type="match status" value="1"/>
</dbReference>
<name>A0ABU9AXA4_9BACT</name>